<evidence type="ECO:0000256" key="1">
    <source>
        <dbReference type="SAM" id="Phobius"/>
    </source>
</evidence>
<dbReference type="Proteomes" id="UP001214854">
    <property type="component" value="Unassembled WGS sequence"/>
</dbReference>
<feature type="transmembrane region" description="Helical" evidence="1">
    <location>
        <begin position="12"/>
        <end position="35"/>
    </location>
</feature>
<comment type="caution">
    <text evidence="2">The sequence shown here is derived from an EMBL/GenBank/DDBJ whole genome shotgun (WGS) entry which is preliminary data.</text>
</comment>
<accession>A0ABT5HQD7</accession>
<dbReference type="RefSeq" id="WP_272746796.1">
    <property type="nucleotide sequence ID" value="NZ_JAQQKX010000002.1"/>
</dbReference>
<feature type="transmembrane region" description="Helical" evidence="1">
    <location>
        <begin position="69"/>
        <end position="86"/>
    </location>
</feature>
<gene>
    <name evidence="2" type="ORF">PQU92_03315</name>
</gene>
<feature type="transmembrane region" description="Helical" evidence="1">
    <location>
        <begin position="41"/>
        <end position="57"/>
    </location>
</feature>
<dbReference type="EMBL" id="JAQQKX010000002">
    <property type="protein sequence ID" value="MDC7682288.1"/>
    <property type="molecule type" value="Genomic_DNA"/>
</dbReference>
<evidence type="ECO:0000313" key="2">
    <source>
        <dbReference type="EMBL" id="MDC7682288.1"/>
    </source>
</evidence>
<keyword evidence="3" id="KW-1185">Reference proteome</keyword>
<keyword evidence="1" id="KW-1133">Transmembrane helix</keyword>
<organism evidence="2 3">
    <name type="scientific">Asticcacaulis aquaticus</name>
    <dbReference type="NCBI Taxonomy" id="2984212"/>
    <lineage>
        <taxon>Bacteria</taxon>
        <taxon>Pseudomonadati</taxon>
        <taxon>Pseudomonadota</taxon>
        <taxon>Alphaproteobacteria</taxon>
        <taxon>Caulobacterales</taxon>
        <taxon>Caulobacteraceae</taxon>
        <taxon>Asticcacaulis</taxon>
    </lineage>
</organism>
<keyword evidence="1" id="KW-0472">Membrane</keyword>
<sequence>MKTFAEALWHMLGVVSAPLYWLLWLLFIWGGFILMGQSDPVGQWALGLVLVLFVARFHPQVRKLGGRWMNVLGCAAFGLFAVVTSIL</sequence>
<keyword evidence="1" id="KW-0812">Transmembrane</keyword>
<protein>
    <submittedName>
        <fullName evidence="2">Uncharacterized protein</fullName>
    </submittedName>
</protein>
<name>A0ABT5HQD7_9CAUL</name>
<reference evidence="2 3" key="1">
    <citation type="submission" date="2023-01" db="EMBL/GenBank/DDBJ databases">
        <title>Novel species of the genus Asticcacaulis isolated from rivers.</title>
        <authorList>
            <person name="Lu H."/>
        </authorList>
    </citation>
    <scope>NUCLEOTIDE SEQUENCE [LARGE SCALE GENOMIC DNA]</scope>
    <source>
        <strain evidence="2 3">BYS171W</strain>
    </source>
</reference>
<proteinExistence type="predicted"/>
<evidence type="ECO:0000313" key="3">
    <source>
        <dbReference type="Proteomes" id="UP001214854"/>
    </source>
</evidence>